<evidence type="ECO:0000256" key="11">
    <source>
        <dbReference type="ARBA" id="ARBA00045497"/>
    </source>
</evidence>
<dbReference type="GO" id="GO:0015087">
    <property type="term" value="F:cobalt ion transmembrane transporter activity"/>
    <property type="evidence" value="ECO:0007669"/>
    <property type="project" value="TreeGrafter"/>
</dbReference>
<dbReference type="AlphaFoldDB" id="A0A660CLI1"/>
<comment type="subcellular location">
    <subcellularLocation>
        <location evidence="1">Cell membrane</location>
        <topology evidence="1">Multi-pass membrane protein</topology>
    </subcellularLocation>
</comment>
<evidence type="ECO:0000256" key="4">
    <source>
        <dbReference type="ARBA" id="ARBA00022475"/>
    </source>
</evidence>
<evidence type="ECO:0000256" key="2">
    <source>
        <dbReference type="ARBA" id="ARBA00009765"/>
    </source>
</evidence>
<feature type="transmembrane region" description="Helical" evidence="13">
    <location>
        <begin position="350"/>
        <end position="370"/>
    </location>
</feature>
<keyword evidence="3" id="KW-0813">Transport</keyword>
<keyword evidence="8" id="KW-0406">Ion transport</keyword>
<evidence type="ECO:0000256" key="1">
    <source>
        <dbReference type="ARBA" id="ARBA00004651"/>
    </source>
</evidence>
<evidence type="ECO:0000256" key="13">
    <source>
        <dbReference type="SAM" id="Phobius"/>
    </source>
</evidence>
<dbReference type="RefSeq" id="WP_030533310.1">
    <property type="nucleotide sequence ID" value="NZ_JOIJ01000013.1"/>
</dbReference>
<dbReference type="Gene3D" id="3.30.460.20">
    <property type="entry name" value="CorA soluble domain-like"/>
    <property type="match status" value="1"/>
</dbReference>
<evidence type="ECO:0000256" key="5">
    <source>
        <dbReference type="ARBA" id="ARBA00022692"/>
    </source>
</evidence>
<dbReference type="CDD" id="cd12830">
    <property type="entry name" value="MtCorA-like"/>
    <property type="match status" value="1"/>
</dbReference>
<keyword evidence="6" id="KW-0460">Magnesium</keyword>
<accession>A0A660CLI1</accession>
<dbReference type="Gene3D" id="1.20.58.340">
    <property type="entry name" value="Magnesium transport protein CorA, transmembrane region"/>
    <property type="match status" value="2"/>
</dbReference>
<feature type="region of interest" description="Disordered" evidence="12">
    <location>
        <begin position="1"/>
        <end position="37"/>
    </location>
</feature>
<reference evidence="14 15" key="1">
    <citation type="submission" date="2019-07" db="EMBL/GenBank/DDBJ databases">
        <title>R&amp;d 2014.</title>
        <authorList>
            <person name="Klenk H.-P."/>
        </authorList>
    </citation>
    <scope>NUCLEOTIDE SEQUENCE [LARGE SCALE GENOMIC DNA]</scope>
    <source>
        <strain evidence="14 15">DSM 43194</strain>
    </source>
</reference>
<dbReference type="SUPFAM" id="SSF144083">
    <property type="entry name" value="Magnesium transport protein CorA, transmembrane region"/>
    <property type="match status" value="1"/>
</dbReference>
<evidence type="ECO:0000256" key="12">
    <source>
        <dbReference type="SAM" id="MobiDB-lite"/>
    </source>
</evidence>
<dbReference type="InterPro" id="IPR045863">
    <property type="entry name" value="CorA_TM1_TM2"/>
</dbReference>
<dbReference type="OrthoDB" id="9803416at2"/>
<dbReference type="PANTHER" id="PTHR46494:SF1">
    <property type="entry name" value="CORA FAMILY METAL ION TRANSPORTER (EUROFUNG)"/>
    <property type="match status" value="1"/>
</dbReference>
<dbReference type="PANTHER" id="PTHR46494">
    <property type="entry name" value="CORA FAMILY METAL ION TRANSPORTER (EUROFUNG)"/>
    <property type="match status" value="1"/>
</dbReference>
<dbReference type="InterPro" id="IPR002523">
    <property type="entry name" value="MgTranspt_CorA/ZnTranspt_ZntB"/>
</dbReference>
<keyword evidence="9 13" id="KW-0472">Membrane</keyword>
<dbReference type="Proteomes" id="UP000317303">
    <property type="component" value="Unassembled WGS sequence"/>
</dbReference>
<dbReference type="GO" id="GO:0015095">
    <property type="term" value="F:magnesium ion transmembrane transporter activity"/>
    <property type="evidence" value="ECO:0007669"/>
    <property type="project" value="TreeGrafter"/>
</dbReference>
<comment type="similarity">
    <text evidence="2">Belongs to the CorA metal ion transporter (MIT) (TC 1.A.35) family.</text>
</comment>
<keyword evidence="4" id="KW-1003">Cell membrane</keyword>
<protein>
    <submittedName>
        <fullName evidence="14">Magnesium transporter</fullName>
    </submittedName>
</protein>
<evidence type="ECO:0000256" key="8">
    <source>
        <dbReference type="ARBA" id="ARBA00023065"/>
    </source>
</evidence>
<organism evidence="14 15">
    <name type="scientific">Prauserella rugosa</name>
    <dbReference type="NCBI Taxonomy" id="43354"/>
    <lineage>
        <taxon>Bacteria</taxon>
        <taxon>Bacillati</taxon>
        <taxon>Actinomycetota</taxon>
        <taxon>Actinomycetes</taxon>
        <taxon>Pseudonocardiales</taxon>
        <taxon>Pseudonocardiaceae</taxon>
        <taxon>Prauserella</taxon>
    </lineage>
</organism>
<gene>
    <name evidence="14" type="ORF">JD82_04374</name>
</gene>
<dbReference type="InterPro" id="IPR045861">
    <property type="entry name" value="CorA_cytoplasmic_dom"/>
</dbReference>
<evidence type="ECO:0000313" key="14">
    <source>
        <dbReference type="EMBL" id="TWH22493.1"/>
    </source>
</evidence>
<sequence>MPAIPSFGGLRGRGRDNRRPATAGAALPPPAPTRQPLSASVVDCGVYVGGRRQEGAWTHDEAIHAVRERGDGFVWIGLHEPTEEQIQGIADTFGLHELAVEDAVHAHQRPKLERYDDTLFMVFRTVRYVEHESPTTANEIVESGELMAFLGHDFIITVRHGSHSGLARLRRELDADPEQLEHGPSAVLHAIADHVVDHFLEVTDRIEDDIDEMEAEVFAPRTNVTSEQIYLFKREVLELRRAVSPLATPLRRLSEGYTRLVPEDVRSYFRNVHDHVTTVAERVEGFDEMLTTLVDATLGKLTLQLNTDMRKMNSDMRKITSWAAIIAVPTAIAGIYGMNFDYMPELGFKYGYPAVLAIILGLCLLLYRIFRKNDWL</sequence>
<feature type="transmembrane region" description="Helical" evidence="13">
    <location>
        <begin position="319"/>
        <end position="338"/>
    </location>
</feature>
<dbReference type="Pfam" id="PF01544">
    <property type="entry name" value="CorA"/>
    <property type="match status" value="1"/>
</dbReference>
<keyword evidence="5 13" id="KW-0812">Transmembrane</keyword>
<comment type="caution">
    <text evidence="14">The sequence shown here is derived from an EMBL/GenBank/DDBJ whole genome shotgun (WGS) entry which is preliminary data.</text>
</comment>
<dbReference type="GO" id="GO:0005886">
    <property type="term" value="C:plasma membrane"/>
    <property type="evidence" value="ECO:0007669"/>
    <property type="project" value="UniProtKB-SubCell"/>
</dbReference>
<dbReference type="GO" id="GO:0050897">
    <property type="term" value="F:cobalt ion binding"/>
    <property type="evidence" value="ECO:0007669"/>
    <property type="project" value="TreeGrafter"/>
</dbReference>
<proteinExistence type="inferred from homology"/>
<dbReference type="GO" id="GO:0000287">
    <property type="term" value="F:magnesium ion binding"/>
    <property type="evidence" value="ECO:0007669"/>
    <property type="project" value="TreeGrafter"/>
</dbReference>
<dbReference type="SUPFAM" id="SSF143865">
    <property type="entry name" value="CorA soluble domain-like"/>
    <property type="match status" value="1"/>
</dbReference>
<evidence type="ECO:0000256" key="10">
    <source>
        <dbReference type="ARBA" id="ARBA00034269"/>
    </source>
</evidence>
<name>A0A660CLI1_9PSEU</name>
<dbReference type="FunFam" id="1.20.58.340:FF:000004">
    <property type="entry name" value="Magnesium transport protein CorA"/>
    <property type="match status" value="1"/>
</dbReference>
<evidence type="ECO:0000256" key="9">
    <source>
        <dbReference type="ARBA" id="ARBA00023136"/>
    </source>
</evidence>
<evidence type="ECO:0000256" key="6">
    <source>
        <dbReference type="ARBA" id="ARBA00022842"/>
    </source>
</evidence>
<dbReference type="EMBL" id="VLJV01000001">
    <property type="protein sequence ID" value="TWH22493.1"/>
    <property type="molecule type" value="Genomic_DNA"/>
</dbReference>
<evidence type="ECO:0000256" key="7">
    <source>
        <dbReference type="ARBA" id="ARBA00022989"/>
    </source>
</evidence>
<evidence type="ECO:0000256" key="3">
    <source>
        <dbReference type="ARBA" id="ARBA00022448"/>
    </source>
</evidence>
<evidence type="ECO:0000313" key="15">
    <source>
        <dbReference type="Proteomes" id="UP000317303"/>
    </source>
</evidence>
<keyword evidence="15" id="KW-1185">Reference proteome</keyword>
<comment type="function">
    <text evidence="11">Mediates influx of magnesium ions. Alternates between open and closed states. Activated by low cytoplasmic Mg(2+) levels. Inactive when cytoplasmic Mg(2+) levels are high.</text>
</comment>
<comment type="catalytic activity">
    <reaction evidence="10">
        <text>Mg(2+)(in) = Mg(2+)(out)</text>
        <dbReference type="Rhea" id="RHEA:29827"/>
        <dbReference type="ChEBI" id="CHEBI:18420"/>
    </reaction>
</comment>
<keyword evidence="7 13" id="KW-1133">Transmembrane helix</keyword>